<sequence length="112" mass="12591">MELSGAVQTRHLVFETSPAPSWYPPSRPILVVSESQRQLAGRTAHPSRCPQTIPKEPSAFKYTWSTIKPAVGEDLKPAKNDMAWYDLHRLSHCGRDPQRSARHIETASTLLD</sequence>
<organism evidence="1 2">
    <name type="scientific">Venturia inaequalis</name>
    <name type="common">Apple scab fungus</name>
    <dbReference type="NCBI Taxonomy" id="5025"/>
    <lineage>
        <taxon>Eukaryota</taxon>
        <taxon>Fungi</taxon>
        <taxon>Dikarya</taxon>
        <taxon>Ascomycota</taxon>
        <taxon>Pezizomycotina</taxon>
        <taxon>Dothideomycetes</taxon>
        <taxon>Pleosporomycetidae</taxon>
        <taxon>Venturiales</taxon>
        <taxon>Venturiaceae</taxon>
        <taxon>Venturia</taxon>
    </lineage>
</organism>
<reference evidence="1 2" key="1">
    <citation type="submission" date="2019-07" db="EMBL/GenBank/DDBJ databases">
        <title>Venturia inaequalis Genome Resource.</title>
        <authorList>
            <person name="Lichtner F.J."/>
        </authorList>
    </citation>
    <scope>NUCLEOTIDE SEQUENCE [LARGE SCALE GENOMIC DNA]</scope>
    <source>
        <strain evidence="1 2">DMI_063113</strain>
    </source>
</reference>
<comment type="caution">
    <text evidence="1">The sequence shown here is derived from an EMBL/GenBank/DDBJ whole genome shotgun (WGS) entry which is preliminary data.</text>
</comment>
<protein>
    <submittedName>
        <fullName evidence="1">Uncharacterized protein</fullName>
    </submittedName>
</protein>
<dbReference type="Proteomes" id="UP000490939">
    <property type="component" value="Unassembled WGS sequence"/>
</dbReference>
<gene>
    <name evidence="1" type="ORF">EG327_004117</name>
</gene>
<evidence type="ECO:0000313" key="1">
    <source>
        <dbReference type="EMBL" id="KAE9986815.1"/>
    </source>
</evidence>
<name>A0A8H3Z5J3_VENIN</name>
<evidence type="ECO:0000313" key="2">
    <source>
        <dbReference type="Proteomes" id="UP000490939"/>
    </source>
</evidence>
<dbReference type="EMBL" id="WNWR01000249">
    <property type="protein sequence ID" value="KAE9986815.1"/>
    <property type="molecule type" value="Genomic_DNA"/>
</dbReference>
<dbReference type="AlphaFoldDB" id="A0A8H3Z5J3"/>
<keyword evidence="2" id="KW-1185">Reference proteome</keyword>
<accession>A0A8H3Z5J3</accession>
<proteinExistence type="predicted"/>